<accession>A0A7W7WS55</accession>
<dbReference type="RefSeq" id="WP_184536892.1">
    <property type="nucleotide sequence ID" value="NZ_JACHJW010000001.1"/>
</dbReference>
<gene>
    <name evidence="2" type="ORF">FHR38_005010</name>
</gene>
<comment type="caution">
    <text evidence="2">The sequence shown here is derived from an EMBL/GenBank/DDBJ whole genome shotgun (WGS) entry which is preliminary data.</text>
</comment>
<sequence length="210" mass="20991">MSSEGGLAAPCAFAASADAGGCADICFCFARTSPVNTANFGSAEAGGRATGPPSAPGANRCTAGNNTASAPADPAEDSETEPEVEPKAEPTCWVDWAAAVLPPAAVLRADLTGRVDAALRWAINPDTARLPAAACNRCATAGVSVRDGAPGTTGAETLTSGSAAAREPSVTWSGTDVVARRTGLLPAPSSSVVVLTSRPQPRTRYDHSAP</sequence>
<evidence type="ECO:0000256" key="1">
    <source>
        <dbReference type="SAM" id="MobiDB-lite"/>
    </source>
</evidence>
<keyword evidence="3" id="KW-1185">Reference proteome</keyword>
<feature type="region of interest" description="Disordered" evidence="1">
    <location>
        <begin position="43"/>
        <end position="85"/>
    </location>
</feature>
<name>A0A7W7WS55_9ACTN</name>
<protein>
    <submittedName>
        <fullName evidence="2">Uncharacterized protein</fullName>
    </submittedName>
</protein>
<dbReference type="AlphaFoldDB" id="A0A7W7WS55"/>
<dbReference type="EMBL" id="JACHJW010000001">
    <property type="protein sequence ID" value="MBB4961277.1"/>
    <property type="molecule type" value="Genomic_DNA"/>
</dbReference>
<evidence type="ECO:0000313" key="3">
    <source>
        <dbReference type="Proteomes" id="UP000578819"/>
    </source>
</evidence>
<reference evidence="2 3" key="1">
    <citation type="submission" date="2020-08" db="EMBL/GenBank/DDBJ databases">
        <title>Sequencing the genomes of 1000 actinobacteria strains.</title>
        <authorList>
            <person name="Klenk H.-P."/>
        </authorList>
    </citation>
    <scope>NUCLEOTIDE SEQUENCE [LARGE SCALE GENOMIC DNA]</scope>
    <source>
        <strain evidence="2 3">DSM 45886</strain>
    </source>
</reference>
<organism evidence="2 3">
    <name type="scientific">Micromonospora polyrhachis</name>
    <dbReference type="NCBI Taxonomy" id="1282883"/>
    <lineage>
        <taxon>Bacteria</taxon>
        <taxon>Bacillati</taxon>
        <taxon>Actinomycetota</taxon>
        <taxon>Actinomycetes</taxon>
        <taxon>Micromonosporales</taxon>
        <taxon>Micromonosporaceae</taxon>
        <taxon>Micromonospora</taxon>
    </lineage>
</organism>
<dbReference type="Proteomes" id="UP000578819">
    <property type="component" value="Unassembled WGS sequence"/>
</dbReference>
<proteinExistence type="predicted"/>
<evidence type="ECO:0000313" key="2">
    <source>
        <dbReference type="EMBL" id="MBB4961277.1"/>
    </source>
</evidence>
<feature type="compositionally biased region" description="Acidic residues" evidence="1">
    <location>
        <begin position="74"/>
        <end position="83"/>
    </location>
</feature>